<evidence type="ECO:0000313" key="4">
    <source>
        <dbReference type="Proteomes" id="UP000095283"/>
    </source>
</evidence>
<dbReference type="InterPro" id="IPR002052">
    <property type="entry name" value="DNA_methylase_N6_adenine_CS"/>
</dbReference>
<evidence type="ECO:0000256" key="2">
    <source>
        <dbReference type="ARBA" id="ARBA00041374"/>
    </source>
</evidence>
<dbReference type="SUPFAM" id="SSF53335">
    <property type="entry name" value="S-adenosyl-L-methionine-dependent methyltransferases"/>
    <property type="match status" value="1"/>
</dbReference>
<organism evidence="4 5">
    <name type="scientific">Heterorhabditis bacteriophora</name>
    <name type="common">Entomopathogenic nematode worm</name>
    <dbReference type="NCBI Taxonomy" id="37862"/>
    <lineage>
        <taxon>Eukaryota</taxon>
        <taxon>Metazoa</taxon>
        <taxon>Ecdysozoa</taxon>
        <taxon>Nematoda</taxon>
        <taxon>Chromadorea</taxon>
        <taxon>Rhabditida</taxon>
        <taxon>Rhabditina</taxon>
        <taxon>Rhabditomorpha</taxon>
        <taxon>Strongyloidea</taxon>
        <taxon>Heterorhabditidae</taxon>
        <taxon>Heterorhabditis</taxon>
    </lineage>
</organism>
<dbReference type="Gene3D" id="3.40.50.150">
    <property type="entry name" value="Vaccinia Virus protein VP39"/>
    <property type="match status" value="1"/>
</dbReference>
<dbReference type="WBParaSite" id="Hba_18241">
    <property type="protein sequence ID" value="Hba_18241"/>
    <property type="gene ID" value="Hba_18241"/>
</dbReference>
<name>A0A1I7XKK1_HETBA</name>
<comment type="similarity">
    <text evidence="1">Belongs to the methyltransferase superfamily. PrmA family.</text>
</comment>
<dbReference type="PANTHER" id="PTHR23290:SF0">
    <property type="entry name" value="RRNA N6-ADENOSINE-METHYLTRANSFERASE METTL5"/>
    <property type="match status" value="1"/>
</dbReference>
<protein>
    <recommendedName>
        <fullName evidence="2">Methyltransferase-like protein 5</fullName>
    </recommendedName>
</protein>
<dbReference type="PRINTS" id="PR00507">
    <property type="entry name" value="N12N6MTFRASE"/>
</dbReference>
<dbReference type="InterPro" id="IPR051720">
    <property type="entry name" value="rRNA_MeTrfase/Polyamine_Synth"/>
</dbReference>
<dbReference type="CDD" id="cd02440">
    <property type="entry name" value="AdoMet_MTases"/>
    <property type="match status" value="1"/>
</dbReference>
<dbReference type="PROSITE" id="PS00092">
    <property type="entry name" value="N6_MTASE"/>
    <property type="match status" value="1"/>
</dbReference>
<dbReference type="GO" id="GO:0003676">
    <property type="term" value="F:nucleic acid binding"/>
    <property type="evidence" value="ECO:0007669"/>
    <property type="project" value="InterPro"/>
</dbReference>
<dbReference type="GO" id="GO:0008988">
    <property type="term" value="F:rRNA (adenine-N6-)-methyltransferase activity"/>
    <property type="evidence" value="ECO:0007669"/>
    <property type="project" value="TreeGrafter"/>
</dbReference>
<sequence>MINSLVGLDGSLVADLGCGSGILMTAIASAYEPLFVLGVDIDRDALSICKENLVTADTNKDYISRCGLLSCNVTNIADMVKDNFDVIVMNPPFGTKNNSGLDIAFVQAGLSILTKGGSLFSLHKSSTRNYILKKVDWRDMGVEVFTGRVYCSVAMGLTSYIQFSQEESSRY</sequence>
<dbReference type="Pfam" id="PF05175">
    <property type="entry name" value="MTS"/>
    <property type="match status" value="1"/>
</dbReference>
<proteinExistence type="inferred from homology"/>
<dbReference type="InterPro" id="IPR029063">
    <property type="entry name" value="SAM-dependent_MTases_sf"/>
</dbReference>
<dbReference type="AlphaFoldDB" id="A0A1I7XKK1"/>
<evidence type="ECO:0000259" key="3">
    <source>
        <dbReference type="Pfam" id="PF05175"/>
    </source>
</evidence>
<dbReference type="PANTHER" id="PTHR23290">
    <property type="entry name" value="RRNA N6-ADENOSINE-METHYLTRANSFERASE METTL5"/>
    <property type="match status" value="1"/>
</dbReference>
<keyword evidence="4" id="KW-1185">Reference proteome</keyword>
<dbReference type="InterPro" id="IPR007848">
    <property type="entry name" value="Small_mtfrase_dom"/>
</dbReference>
<evidence type="ECO:0000313" key="5">
    <source>
        <dbReference type="WBParaSite" id="Hba_18241"/>
    </source>
</evidence>
<reference evidence="5" key="1">
    <citation type="submission" date="2016-11" db="UniProtKB">
        <authorList>
            <consortium name="WormBaseParasite"/>
        </authorList>
    </citation>
    <scope>IDENTIFICATION</scope>
</reference>
<feature type="domain" description="Methyltransferase small" evidence="3">
    <location>
        <begin position="11"/>
        <end position="123"/>
    </location>
</feature>
<evidence type="ECO:0000256" key="1">
    <source>
        <dbReference type="ARBA" id="ARBA00009741"/>
    </source>
</evidence>
<dbReference type="Proteomes" id="UP000095283">
    <property type="component" value="Unplaced"/>
</dbReference>
<accession>A0A1I7XKK1</accession>